<dbReference type="CDD" id="cd06336">
    <property type="entry name" value="PBP1_ABC_ligand_binding-like"/>
    <property type="match status" value="1"/>
</dbReference>
<gene>
    <name evidence="5" type="ORF">ABFB10_00055</name>
</gene>
<keyword evidence="2" id="KW-0732">Signal</keyword>
<evidence type="ECO:0000259" key="4">
    <source>
        <dbReference type="Pfam" id="PF13458"/>
    </source>
</evidence>
<dbReference type="AlphaFoldDB" id="A0AAW9S4A0"/>
<dbReference type="Gene3D" id="3.40.50.2300">
    <property type="match status" value="2"/>
</dbReference>
<dbReference type="SUPFAM" id="SSF53822">
    <property type="entry name" value="Periplasmic binding protein-like I"/>
    <property type="match status" value="1"/>
</dbReference>
<dbReference type="PANTHER" id="PTHR30483:SF6">
    <property type="entry name" value="PERIPLASMIC BINDING PROTEIN OF ABC TRANSPORTER FOR NATURAL AMINO ACIDS"/>
    <property type="match status" value="1"/>
</dbReference>
<evidence type="ECO:0000256" key="2">
    <source>
        <dbReference type="ARBA" id="ARBA00022729"/>
    </source>
</evidence>
<evidence type="ECO:0000256" key="3">
    <source>
        <dbReference type="ARBA" id="ARBA00022970"/>
    </source>
</evidence>
<dbReference type="Pfam" id="PF13458">
    <property type="entry name" value="Peripla_BP_6"/>
    <property type="match status" value="1"/>
</dbReference>
<evidence type="ECO:0000313" key="5">
    <source>
        <dbReference type="EMBL" id="MEN9059666.1"/>
    </source>
</evidence>
<sequence>MLGSSFAQTIAVTSLFPNDRVGMTEPVNVGFLAPLSGPVSSWGLPGLYGCELWAEWLNRAGGILIGGRRYPLRIIPFDCGYDPQRAMEGARHLVLTEGVSLLMMLGGDTFTPLRSFLNQRRVLTSTLLPSDLSPDTRYLIAPSEVHPVFNVTAVDWLAENEPQRRRIALCSQRDALGLPSTATYRAAFEAAGLPVVKDILYDPEETDVAAIVDPMLAQKPDVLCWCTSYTPMVHAMTEYAYQAGFDGRILSCTFDNYPRCVARTSRAFMEGTLFQFPDFDDPKLARKAFFFNRPKEFYREYNARYPETWSAVSWEYVAILEIWHAAVEKVASVSPVSVLTTMKQMEPVTHAFGPARWWGEQVFGIDNALIGDWPVVRLVDGKAQIAEFRSVPDWLKRHETLLRRHLQSMGQLWQQRAEAGTVQTTGLLTREAGD</sequence>
<dbReference type="PANTHER" id="PTHR30483">
    <property type="entry name" value="LEUCINE-SPECIFIC-BINDING PROTEIN"/>
    <property type="match status" value="1"/>
</dbReference>
<comment type="similarity">
    <text evidence="1">Belongs to the leucine-binding protein family.</text>
</comment>
<protein>
    <submittedName>
        <fullName evidence="5">ABC transporter substrate-binding protein</fullName>
    </submittedName>
</protein>
<feature type="domain" description="Leucine-binding protein" evidence="4">
    <location>
        <begin position="26"/>
        <end position="381"/>
    </location>
</feature>
<keyword evidence="3" id="KW-0813">Transport</keyword>
<accession>A0AAW9S4A0</accession>
<comment type="caution">
    <text evidence="5">The sequence shown here is derived from an EMBL/GenBank/DDBJ whole genome shotgun (WGS) entry which is preliminary data.</text>
</comment>
<keyword evidence="6" id="KW-1185">Reference proteome</keyword>
<dbReference type="InterPro" id="IPR051010">
    <property type="entry name" value="BCAA_transport"/>
</dbReference>
<dbReference type="InterPro" id="IPR028082">
    <property type="entry name" value="Peripla_BP_I"/>
</dbReference>
<dbReference type="RefSeq" id="WP_347164946.1">
    <property type="nucleotide sequence ID" value="NZ_JBDNCH010000001.1"/>
</dbReference>
<organism evidence="5 6">
    <name type="scientific">Ponticoccus litoralis</name>
    <dbReference type="NCBI Taxonomy" id="422297"/>
    <lineage>
        <taxon>Bacteria</taxon>
        <taxon>Pseudomonadati</taxon>
        <taxon>Pseudomonadota</taxon>
        <taxon>Alphaproteobacteria</taxon>
        <taxon>Rhodobacterales</taxon>
        <taxon>Roseobacteraceae</taxon>
        <taxon>Ponticoccus</taxon>
    </lineage>
</organism>
<reference evidence="5 6" key="1">
    <citation type="submission" date="2024-05" db="EMBL/GenBank/DDBJ databases">
        <title>Genome sequence of Ponticoccus litoralis KCCM 90028.</title>
        <authorList>
            <person name="Kim J.M."/>
            <person name="Lee J.K."/>
            <person name="Choi B.J."/>
            <person name="Bayburt H."/>
            <person name="Baek J.H."/>
            <person name="Jeon C.O."/>
        </authorList>
    </citation>
    <scope>NUCLEOTIDE SEQUENCE [LARGE SCALE GENOMIC DNA]</scope>
    <source>
        <strain evidence="5 6">KCCM 90028</strain>
    </source>
</reference>
<evidence type="ECO:0000313" key="6">
    <source>
        <dbReference type="Proteomes" id="UP001428774"/>
    </source>
</evidence>
<proteinExistence type="inferred from homology"/>
<keyword evidence="3" id="KW-0029">Amino-acid transport</keyword>
<name>A0AAW9S4A0_9RHOB</name>
<dbReference type="EMBL" id="JBDNCH010000001">
    <property type="protein sequence ID" value="MEN9059666.1"/>
    <property type="molecule type" value="Genomic_DNA"/>
</dbReference>
<dbReference type="Proteomes" id="UP001428774">
    <property type="component" value="Unassembled WGS sequence"/>
</dbReference>
<evidence type="ECO:0000256" key="1">
    <source>
        <dbReference type="ARBA" id="ARBA00010062"/>
    </source>
</evidence>
<dbReference type="InterPro" id="IPR028081">
    <property type="entry name" value="Leu-bd"/>
</dbReference>
<dbReference type="GO" id="GO:0006865">
    <property type="term" value="P:amino acid transport"/>
    <property type="evidence" value="ECO:0007669"/>
    <property type="project" value="UniProtKB-KW"/>
</dbReference>